<comment type="similarity">
    <text evidence="1">Belongs to the ABC transporter superfamily.</text>
</comment>
<evidence type="ECO:0000259" key="5">
    <source>
        <dbReference type="PROSITE" id="PS50893"/>
    </source>
</evidence>
<keyword evidence="4 6" id="KW-0067">ATP-binding</keyword>
<dbReference type="RefSeq" id="WP_380033190.1">
    <property type="nucleotide sequence ID" value="NZ_JBHSHB010000012.1"/>
</dbReference>
<evidence type="ECO:0000256" key="4">
    <source>
        <dbReference type="ARBA" id="ARBA00022840"/>
    </source>
</evidence>
<dbReference type="InterPro" id="IPR017871">
    <property type="entry name" value="ABC_transporter-like_CS"/>
</dbReference>
<gene>
    <name evidence="6" type="ORF">ACFO5T_07060</name>
</gene>
<name>A0ABV9L8E5_9FLAO</name>
<sequence length="415" mass="46134">MEDHIILKASNISKQYRLGLVGTGTLSHDINRLWHKIRGKKDPYLKIGAENDRALQSKSDYVWALKDINFEVKRGEILGIIGKNGAGKSTLLKILSRVTSPTTGSIKTRGRIASLLEVGTGMHPELTGRENIYLNGAILGMTKVEISSKIDEIVDFSGCKMYIDTPVKRYSSGMRVRLGFAVAAFLEPDILVVDEVLAVGDAEFQKKAIGKMQDISQSGGRTVLFVSHNMAAVQNLCNRVLILDKGKIVNNDGDPAIIGVEKYLNLSKRSSEIKALDSNFDIKLHQKSVYHFDENFTIDLCANSLLSTSKNAYIDIAVVNKLEEFVLHYRMDVSCNPMILHPGTNKFTIQIENPRLVMGEYTIIAYVYDKVKNVLLWVENTLPFQIVDVNSDSINTTTVKSQIIPNVSISRVDSI</sequence>
<accession>A0ABV9L8E5</accession>
<dbReference type="Pfam" id="PF00005">
    <property type="entry name" value="ABC_tran"/>
    <property type="match status" value="1"/>
</dbReference>
<evidence type="ECO:0000256" key="3">
    <source>
        <dbReference type="ARBA" id="ARBA00022741"/>
    </source>
</evidence>
<evidence type="ECO:0000313" key="6">
    <source>
        <dbReference type="EMBL" id="MFC4690184.1"/>
    </source>
</evidence>
<keyword evidence="2" id="KW-0813">Transport</keyword>
<evidence type="ECO:0000313" key="7">
    <source>
        <dbReference type="Proteomes" id="UP001595878"/>
    </source>
</evidence>
<keyword evidence="7" id="KW-1185">Reference proteome</keyword>
<feature type="domain" description="ABC transporter" evidence="5">
    <location>
        <begin position="49"/>
        <end position="270"/>
    </location>
</feature>
<dbReference type="SMART" id="SM00382">
    <property type="entry name" value="AAA"/>
    <property type="match status" value="1"/>
</dbReference>
<dbReference type="EMBL" id="JBHSHB010000012">
    <property type="protein sequence ID" value="MFC4690184.1"/>
    <property type="molecule type" value="Genomic_DNA"/>
</dbReference>
<dbReference type="InterPro" id="IPR050683">
    <property type="entry name" value="Bact_Polysacc_Export_ATP-bd"/>
</dbReference>
<dbReference type="GO" id="GO:0005524">
    <property type="term" value="F:ATP binding"/>
    <property type="evidence" value="ECO:0007669"/>
    <property type="project" value="UniProtKB-KW"/>
</dbReference>
<organism evidence="6 7">
    <name type="scientific">Dokdonia genika</name>
    <dbReference type="NCBI Taxonomy" id="308113"/>
    <lineage>
        <taxon>Bacteria</taxon>
        <taxon>Pseudomonadati</taxon>
        <taxon>Bacteroidota</taxon>
        <taxon>Flavobacteriia</taxon>
        <taxon>Flavobacteriales</taxon>
        <taxon>Flavobacteriaceae</taxon>
        <taxon>Dokdonia</taxon>
    </lineage>
</organism>
<dbReference type="InterPro" id="IPR015860">
    <property type="entry name" value="ABC_transpr_TagH-like"/>
</dbReference>
<dbReference type="InterPro" id="IPR027417">
    <property type="entry name" value="P-loop_NTPase"/>
</dbReference>
<dbReference type="InterPro" id="IPR003439">
    <property type="entry name" value="ABC_transporter-like_ATP-bd"/>
</dbReference>
<dbReference type="PANTHER" id="PTHR46743">
    <property type="entry name" value="TEICHOIC ACIDS EXPORT ATP-BINDING PROTEIN TAGH"/>
    <property type="match status" value="1"/>
</dbReference>
<evidence type="ECO:0000256" key="2">
    <source>
        <dbReference type="ARBA" id="ARBA00022448"/>
    </source>
</evidence>
<dbReference type="Gene3D" id="3.40.50.300">
    <property type="entry name" value="P-loop containing nucleotide triphosphate hydrolases"/>
    <property type="match status" value="1"/>
</dbReference>
<keyword evidence="3" id="KW-0547">Nucleotide-binding</keyword>
<dbReference type="Proteomes" id="UP001595878">
    <property type="component" value="Unassembled WGS sequence"/>
</dbReference>
<protein>
    <submittedName>
        <fullName evidence="6">ABC transporter ATP-binding protein</fullName>
    </submittedName>
</protein>
<dbReference type="PANTHER" id="PTHR46743:SF2">
    <property type="entry name" value="TEICHOIC ACIDS EXPORT ATP-BINDING PROTEIN TAGH"/>
    <property type="match status" value="1"/>
</dbReference>
<dbReference type="PROSITE" id="PS00211">
    <property type="entry name" value="ABC_TRANSPORTER_1"/>
    <property type="match status" value="1"/>
</dbReference>
<dbReference type="CDD" id="cd03220">
    <property type="entry name" value="ABC_KpsT_Wzt"/>
    <property type="match status" value="1"/>
</dbReference>
<comment type="caution">
    <text evidence="6">The sequence shown here is derived from an EMBL/GenBank/DDBJ whole genome shotgun (WGS) entry which is preliminary data.</text>
</comment>
<dbReference type="PROSITE" id="PS50893">
    <property type="entry name" value="ABC_TRANSPORTER_2"/>
    <property type="match status" value="1"/>
</dbReference>
<dbReference type="SUPFAM" id="SSF52540">
    <property type="entry name" value="P-loop containing nucleoside triphosphate hydrolases"/>
    <property type="match status" value="1"/>
</dbReference>
<reference evidence="7" key="1">
    <citation type="journal article" date="2019" name="Int. J. Syst. Evol. Microbiol.">
        <title>The Global Catalogue of Microorganisms (GCM) 10K type strain sequencing project: providing services to taxonomists for standard genome sequencing and annotation.</title>
        <authorList>
            <consortium name="The Broad Institute Genomics Platform"/>
            <consortium name="The Broad Institute Genome Sequencing Center for Infectious Disease"/>
            <person name="Wu L."/>
            <person name="Ma J."/>
        </authorList>
    </citation>
    <scope>NUCLEOTIDE SEQUENCE [LARGE SCALE GENOMIC DNA]</scope>
    <source>
        <strain evidence="7">CGMCC 4.7427</strain>
    </source>
</reference>
<dbReference type="InterPro" id="IPR003593">
    <property type="entry name" value="AAA+_ATPase"/>
</dbReference>
<evidence type="ECO:0000256" key="1">
    <source>
        <dbReference type="ARBA" id="ARBA00005417"/>
    </source>
</evidence>
<proteinExistence type="inferred from homology"/>